<sequence length="54" mass="6282">MSSMSPMRVSKELGAETLKFIQRYALYSISPQFLVCQIQKHDIDYLHVNNPPQK</sequence>
<reference evidence="1 2" key="1">
    <citation type="submission" date="2014-04" db="EMBL/GenBank/DDBJ databases">
        <authorList>
            <consortium name="DOE Joint Genome Institute"/>
            <person name="Kuo A."/>
            <person name="Ruytinx J."/>
            <person name="Rineau F."/>
            <person name="Colpaert J."/>
            <person name="Kohler A."/>
            <person name="Nagy L.G."/>
            <person name="Floudas D."/>
            <person name="Copeland A."/>
            <person name="Barry K.W."/>
            <person name="Cichocki N."/>
            <person name="Veneault-Fourrey C."/>
            <person name="LaButti K."/>
            <person name="Lindquist E.A."/>
            <person name="Lipzen A."/>
            <person name="Lundell T."/>
            <person name="Morin E."/>
            <person name="Murat C."/>
            <person name="Sun H."/>
            <person name="Tunlid A."/>
            <person name="Henrissat B."/>
            <person name="Grigoriev I.V."/>
            <person name="Hibbett D.S."/>
            <person name="Martin F."/>
            <person name="Nordberg H.P."/>
            <person name="Cantor M.N."/>
            <person name="Hua S.X."/>
        </authorList>
    </citation>
    <scope>NUCLEOTIDE SEQUENCE [LARGE SCALE GENOMIC DNA]</scope>
    <source>
        <strain evidence="1 2">UH-Slu-Lm8-n1</strain>
    </source>
</reference>
<organism evidence="1 2">
    <name type="scientific">Suillus luteus UH-Slu-Lm8-n1</name>
    <dbReference type="NCBI Taxonomy" id="930992"/>
    <lineage>
        <taxon>Eukaryota</taxon>
        <taxon>Fungi</taxon>
        <taxon>Dikarya</taxon>
        <taxon>Basidiomycota</taxon>
        <taxon>Agaricomycotina</taxon>
        <taxon>Agaricomycetes</taxon>
        <taxon>Agaricomycetidae</taxon>
        <taxon>Boletales</taxon>
        <taxon>Suillineae</taxon>
        <taxon>Suillaceae</taxon>
        <taxon>Suillus</taxon>
    </lineage>
</organism>
<protein>
    <submittedName>
        <fullName evidence="1">Uncharacterized protein</fullName>
    </submittedName>
</protein>
<reference evidence="2" key="2">
    <citation type="submission" date="2015-01" db="EMBL/GenBank/DDBJ databases">
        <title>Evolutionary Origins and Diversification of the Mycorrhizal Mutualists.</title>
        <authorList>
            <consortium name="DOE Joint Genome Institute"/>
            <consortium name="Mycorrhizal Genomics Consortium"/>
            <person name="Kohler A."/>
            <person name="Kuo A."/>
            <person name="Nagy L.G."/>
            <person name="Floudas D."/>
            <person name="Copeland A."/>
            <person name="Barry K.W."/>
            <person name="Cichocki N."/>
            <person name="Veneault-Fourrey C."/>
            <person name="LaButti K."/>
            <person name="Lindquist E.A."/>
            <person name="Lipzen A."/>
            <person name="Lundell T."/>
            <person name="Morin E."/>
            <person name="Murat C."/>
            <person name="Riley R."/>
            <person name="Ohm R."/>
            <person name="Sun H."/>
            <person name="Tunlid A."/>
            <person name="Henrissat B."/>
            <person name="Grigoriev I.V."/>
            <person name="Hibbett D.S."/>
            <person name="Martin F."/>
        </authorList>
    </citation>
    <scope>NUCLEOTIDE SEQUENCE [LARGE SCALE GENOMIC DNA]</scope>
    <source>
        <strain evidence="2">UH-Slu-Lm8-n1</strain>
    </source>
</reference>
<dbReference type="AlphaFoldDB" id="A0A0D0BV54"/>
<dbReference type="InParanoid" id="A0A0D0BV54"/>
<gene>
    <name evidence="1" type="ORF">CY34DRAFT_799878</name>
</gene>
<dbReference type="Proteomes" id="UP000054485">
    <property type="component" value="Unassembled WGS sequence"/>
</dbReference>
<keyword evidence="2" id="KW-1185">Reference proteome</keyword>
<dbReference type="HOGENOM" id="CLU_3051966_0_0_1"/>
<name>A0A0D0BV54_9AGAM</name>
<proteinExistence type="predicted"/>
<dbReference type="EMBL" id="KN835153">
    <property type="protein sequence ID" value="KIK46883.1"/>
    <property type="molecule type" value="Genomic_DNA"/>
</dbReference>
<evidence type="ECO:0000313" key="2">
    <source>
        <dbReference type="Proteomes" id="UP000054485"/>
    </source>
</evidence>
<accession>A0A0D0BV54</accession>
<evidence type="ECO:0000313" key="1">
    <source>
        <dbReference type="EMBL" id="KIK46883.1"/>
    </source>
</evidence>